<feature type="non-terminal residue" evidence="3">
    <location>
        <position position="1"/>
    </location>
</feature>
<dbReference type="InterPro" id="IPR028082">
    <property type="entry name" value="Peripla_BP_I"/>
</dbReference>
<feature type="domain" description="Leucine-binding protein" evidence="2">
    <location>
        <begin position="1"/>
        <end position="142"/>
    </location>
</feature>
<reference evidence="4" key="1">
    <citation type="submission" date="2015-06" db="EMBL/GenBank/DDBJ databases">
        <title>New insights into the roles of widespread benthic archaea in carbon and nitrogen cycling.</title>
        <authorList>
            <person name="Lazar C.S."/>
            <person name="Baker B.J."/>
            <person name="Seitz K.W."/>
            <person name="Hyde A.S."/>
            <person name="Dick G.J."/>
            <person name="Hinrichs K.-U."/>
            <person name="Teske A.P."/>
        </authorList>
    </citation>
    <scope>NUCLEOTIDE SEQUENCE [LARGE SCALE GENOMIC DNA]</scope>
</reference>
<sequence>DAVYVVDFTTNTATIYRQGQSDVGLNSIYIAVECCEEPEFYTALGEWGDYQLLESKFASYAGPPFYLPMMDTYVAAYQDEYDTIPGMMGADTYDAFYIAKDAIERAGTLDKSAVRNAIETTDLPQMLIITESGRIEFSTEDETYHEIAPFTFVEQLFYDETIGECRPEVIWPATAPVVGTIKQTDFVLPENYEPGS</sequence>
<evidence type="ECO:0000256" key="1">
    <source>
        <dbReference type="ARBA" id="ARBA00022729"/>
    </source>
</evidence>
<name>A0A0M0BVK1_9ARCH</name>
<organism evidence="3 4">
    <name type="scientific">miscellaneous Crenarchaeota group-1 archaeon SG8-32-3</name>
    <dbReference type="NCBI Taxonomy" id="1685125"/>
    <lineage>
        <taxon>Archaea</taxon>
        <taxon>Candidatus Bathyarchaeota</taxon>
        <taxon>MCG-1</taxon>
    </lineage>
</organism>
<evidence type="ECO:0000313" key="4">
    <source>
        <dbReference type="Proteomes" id="UP000054016"/>
    </source>
</evidence>
<dbReference type="Pfam" id="PF13458">
    <property type="entry name" value="Peripla_BP_6"/>
    <property type="match status" value="1"/>
</dbReference>
<dbReference type="AlphaFoldDB" id="A0A0M0BVK1"/>
<accession>A0A0M0BVK1</accession>
<comment type="caution">
    <text evidence="3">The sequence shown here is derived from an EMBL/GenBank/DDBJ whole genome shotgun (WGS) entry which is preliminary data.</text>
</comment>
<evidence type="ECO:0000259" key="2">
    <source>
        <dbReference type="Pfam" id="PF13458"/>
    </source>
</evidence>
<evidence type="ECO:0000313" key="3">
    <source>
        <dbReference type="EMBL" id="KON32206.1"/>
    </source>
</evidence>
<dbReference type="EMBL" id="LFWV01000008">
    <property type="protein sequence ID" value="KON32206.1"/>
    <property type="molecule type" value="Genomic_DNA"/>
</dbReference>
<proteinExistence type="predicted"/>
<dbReference type="Proteomes" id="UP000054016">
    <property type="component" value="Unassembled WGS sequence"/>
</dbReference>
<dbReference type="Gene3D" id="3.40.50.2300">
    <property type="match status" value="2"/>
</dbReference>
<keyword evidence="1" id="KW-0732">Signal</keyword>
<protein>
    <recommendedName>
        <fullName evidence="2">Leucine-binding protein domain-containing protein</fullName>
    </recommendedName>
</protein>
<gene>
    <name evidence="3" type="ORF">AC478_00880</name>
</gene>
<dbReference type="SUPFAM" id="SSF53822">
    <property type="entry name" value="Periplasmic binding protein-like I"/>
    <property type="match status" value="1"/>
</dbReference>
<dbReference type="InterPro" id="IPR028081">
    <property type="entry name" value="Leu-bd"/>
</dbReference>